<keyword evidence="11" id="KW-0443">Lipid metabolism</keyword>
<evidence type="ECO:0000256" key="3">
    <source>
        <dbReference type="ARBA" id="ARBA00004991"/>
    </source>
</evidence>
<evidence type="ECO:0000256" key="4">
    <source>
        <dbReference type="ARBA" id="ARBA00006335"/>
    </source>
</evidence>
<dbReference type="GO" id="GO:0052714">
    <property type="term" value="F:mannosyl-inositol phosphorylceramide phospholipase activity"/>
    <property type="evidence" value="ECO:0007669"/>
    <property type="project" value="EnsemblFungi"/>
</dbReference>
<evidence type="ECO:0000256" key="5">
    <source>
        <dbReference type="ARBA" id="ARBA00022692"/>
    </source>
</evidence>
<keyword evidence="8" id="KW-0460">Magnesium</keyword>
<keyword evidence="7" id="KW-0378">Hydrolase</keyword>
<evidence type="ECO:0000313" key="15">
    <source>
        <dbReference type="Proteomes" id="UP000788993"/>
    </source>
</evidence>
<keyword evidence="6" id="KW-0479">Metal-binding</keyword>
<evidence type="ECO:0000256" key="6">
    <source>
        <dbReference type="ARBA" id="ARBA00022723"/>
    </source>
</evidence>
<dbReference type="GO" id="GO:0006665">
    <property type="term" value="P:sphingolipid metabolic process"/>
    <property type="evidence" value="ECO:0007669"/>
    <property type="project" value="UniProtKB-KW"/>
</dbReference>
<protein>
    <recommendedName>
        <fullName evidence="13">Endonuclease/exonuclease/phosphatase domain-containing protein</fullName>
    </recommendedName>
</protein>
<keyword evidence="12" id="KW-0472">Membrane</keyword>
<comment type="pathway">
    <text evidence="3">Sphingolipid metabolism.</text>
</comment>
<dbReference type="GO" id="GO:0046872">
    <property type="term" value="F:metal ion binding"/>
    <property type="evidence" value="ECO:0007669"/>
    <property type="project" value="UniProtKB-KW"/>
</dbReference>
<dbReference type="GO" id="GO:0071944">
    <property type="term" value="C:cell periphery"/>
    <property type="evidence" value="ECO:0007669"/>
    <property type="project" value="EnsemblFungi"/>
</dbReference>
<gene>
    <name evidence="14" type="ORF">OGATHE_004969</name>
</gene>
<dbReference type="PANTHER" id="PTHR16320:SF24">
    <property type="entry name" value="PHOSPHODIESTERASE, PUTATIVE-RELATED"/>
    <property type="match status" value="1"/>
</dbReference>
<dbReference type="InterPro" id="IPR036691">
    <property type="entry name" value="Endo/exonu/phosph_ase_sf"/>
</dbReference>
<dbReference type="InterPro" id="IPR005135">
    <property type="entry name" value="Endo/exonuclease/phosphatase"/>
</dbReference>
<evidence type="ECO:0000313" key="14">
    <source>
        <dbReference type="EMBL" id="KAH3660637.1"/>
    </source>
</evidence>
<keyword evidence="15" id="KW-1185">Reference proteome</keyword>
<proteinExistence type="inferred from homology"/>
<comment type="pathway">
    <text evidence="2">Lipid metabolism; sphingolipid metabolism.</text>
</comment>
<feature type="domain" description="Endonuclease/exonuclease/phosphatase" evidence="13">
    <location>
        <begin position="13"/>
        <end position="287"/>
    </location>
</feature>
<evidence type="ECO:0000256" key="9">
    <source>
        <dbReference type="ARBA" id="ARBA00022919"/>
    </source>
</evidence>
<comment type="caution">
    <text evidence="14">The sequence shown here is derived from an EMBL/GenBank/DDBJ whole genome shotgun (WGS) entry which is preliminary data.</text>
</comment>
<evidence type="ECO:0000256" key="7">
    <source>
        <dbReference type="ARBA" id="ARBA00022801"/>
    </source>
</evidence>
<organism evidence="14 15">
    <name type="scientific">Ogataea polymorpha</name>
    <dbReference type="NCBI Taxonomy" id="460523"/>
    <lineage>
        <taxon>Eukaryota</taxon>
        <taxon>Fungi</taxon>
        <taxon>Dikarya</taxon>
        <taxon>Ascomycota</taxon>
        <taxon>Saccharomycotina</taxon>
        <taxon>Pichiomycetes</taxon>
        <taxon>Pichiales</taxon>
        <taxon>Pichiaceae</taxon>
        <taxon>Ogataea</taxon>
    </lineage>
</organism>
<dbReference type="InterPro" id="IPR038772">
    <property type="entry name" value="Sph/SMPD2-like"/>
</dbReference>
<dbReference type="RefSeq" id="XP_018213169.1">
    <property type="nucleotide sequence ID" value="XM_018353257.1"/>
</dbReference>
<keyword evidence="9" id="KW-0746">Sphingolipid metabolism</keyword>
<dbReference type="Gene3D" id="3.60.10.10">
    <property type="entry name" value="Endonuclease/exonuclease/phosphatase"/>
    <property type="match status" value="1"/>
</dbReference>
<dbReference type="GO" id="GO:0000324">
    <property type="term" value="C:fungal-type vacuole"/>
    <property type="evidence" value="ECO:0007669"/>
    <property type="project" value="EnsemblFungi"/>
</dbReference>
<evidence type="ECO:0000256" key="10">
    <source>
        <dbReference type="ARBA" id="ARBA00022989"/>
    </source>
</evidence>
<dbReference type="GO" id="GO:0016020">
    <property type="term" value="C:membrane"/>
    <property type="evidence" value="ECO:0007669"/>
    <property type="project" value="UniProtKB-SubCell"/>
</dbReference>
<evidence type="ECO:0000256" key="1">
    <source>
        <dbReference type="ARBA" id="ARBA00004141"/>
    </source>
</evidence>
<keyword evidence="5" id="KW-0812">Transmembrane</keyword>
<evidence type="ECO:0000259" key="13">
    <source>
        <dbReference type="Pfam" id="PF03372"/>
    </source>
</evidence>
<dbReference type="SUPFAM" id="SSF56219">
    <property type="entry name" value="DNase I-like"/>
    <property type="match status" value="1"/>
</dbReference>
<dbReference type="Proteomes" id="UP000788993">
    <property type="component" value="Unassembled WGS sequence"/>
</dbReference>
<evidence type="ECO:0000256" key="11">
    <source>
        <dbReference type="ARBA" id="ARBA00023098"/>
    </source>
</evidence>
<dbReference type="Pfam" id="PF03372">
    <property type="entry name" value="Exo_endo_phos"/>
    <property type="match status" value="1"/>
</dbReference>
<keyword evidence="10" id="KW-1133">Transmembrane helix</keyword>
<dbReference type="GO" id="GO:0004767">
    <property type="term" value="F:sphingomyelin phosphodiesterase activity"/>
    <property type="evidence" value="ECO:0007669"/>
    <property type="project" value="InterPro"/>
</dbReference>
<reference evidence="14" key="2">
    <citation type="submission" date="2021-01" db="EMBL/GenBank/DDBJ databases">
        <authorList>
            <person name="Schikora-Tamarit M.A."/>
        </authorList>
    </citation>
    <scope>NUCLEOTIDE SEQUENCE</scope>
    <source>
        <strain evidence="14">NCAIM Y.01608</strain>
    </source>
</reference>
<accession>A0A1B7SPT3</accession>
<comment type="subcellular location">
    <subcellularLocation>
        <location evidence="1">Membrane</location>
        <topology evidence="1">Multi-pass membrane protein</topology>
    </subcellularLocation>
</comment>
<evidence type="ECO:0000256" key="12">
    <source>
        <dbReference type="ARBA" id="ARBA00023136"/>
    </source>
</evidence>
<name>A0A1B7SPT3_9ASCO</name>
<dbReference type="EMBL" id="JAEUBD010001468">
    <property type="protein sequence ID" value="KAH3660637.1"/>
    <property type="molecule type" value="Genomic_DNA"/>
</dbReference>
<comment type="similarity">
    <text evidence="4">Belongs to the neutral sphingomyelinase family.</text>
</comment>
<dbReference type="AlphaFoldDB" id="A0A1B7SPT3"/>
<evidence type="ECO:0000256" key="8">
    <source>
        <dbReference type="ARBA" id="ARBA00022842"/>
    </source>
</evidence>
<reference evidence="14" key="1">
    <citation type="journal article" date="2021" name="Open Biol.">
        <title>Shared evolutionary footprints suggest mitochondrial oxidative damage underlies multiple complex I losses in fungi.</title>
        <authorList>
            <person name="Schikora-Tamarit M.A."/>
            <person name="Marcet-Houben M."/>
            <person name="Nosek J."/>
            <person name="Gabaldon T."/>
        </authorList>
    </citation>
    <scope>NUCLEOTIDE SEQUENCE</scope>
    <source>
        <strain evidence="14">NCAIM Y.01608</strain>
    </source>
</reference>
<sequence>MPTHAQGDSIKLLTFNLWGLKYVSKQRRERIVAFARKLRSQPDYDVVALQEIWTDEDWKSIVDLCQEVYPYTRRYSSGILTGPGLAILSKVPIRRTFLYRFPVNGTPTAFYRGDWYVGKSVAVTLLEPPYEGASPVALLNSHMHAPYALTGSSAYACVRACQAWDIASVAQTYSEAGYAVILVGDLNSRPGSLPYRIMQSEAGLTDSWEEIHGPTDSDKLRQMSPEDQIKLGGATCDSTLNTWRADRGPDEACRLDYALIDNTRLRALDASVQFTEKIPGIGSYSDHFAYSATFEVLATSNMLPSRPPKSERLQLYQELTDLVAEYLASRNSWQSRLLLWHFWVSAFVFIAFLAVIVVVSFLAPWASILFLFFGGLVLATGLLSGQIGFLFCRSERRAMTEIILQVADAARLLQDS</sequence>
<evidence type="ECO:0000256" key="2">
    <source>
        <dbReference type="ARBA" id="ARBA00004760"/>
    </source>
</evidence>
<dbReference type="PANTHER" id="PTHR16320">
    <property type="entry name" value="SPHINGOMYELINASE FAMILY MEMBER"/>
    <property type="match status" value="1"/>
</dbReference>